<dbReference type="RefSeq" id="WP_086036738.1">
    <property type="nucleotide sequence ID" value="NZ_CP046051.1"/>
</dbReference>
<reference evidence="3" key="3">
    <citation type="journal article" date="2022" name="Int. J. Syst. Evol. Microbiol.">
        <title>Caproicibacterium lactatifermentans sp. nov., isolated from pit clay used for the production of Chinese strong aroma-type liquor.</title>
        <authorList>
            <person name="Wang H."/>
            <person name="Gu Y."/>
            <person name="Zhao D."/>
            <person name="Qiao Z."/>
            <person name="Zheng J."/>
            <person name="Gao J."/>
            <person name="Ren C."/>
            <person name="Xu Y."/>
        </authorList>
    </citation>
    <scope>NUCLEOTIDE SEQUENCE</scope>
    <source>
        <strain evidence="3">JNU-WLY1368</strain>
    </source>
</reference>
<dbReference type="KEGG" id="clf:GJQ69_09430"/>
<sequence length="124" mass="13044">MEDLAQKLSAMLNDPSTMQQMQSIMGALGGGGAANAPPSKPKPTPTAPPPAGIGGLNTETLGLVTKLAPMFSAMQQEDNSTRLLHALRPLLGTSRQKKLDEALRLMQLMRALPMLKQAGLLGSL</sequence>
<dbReference type="Proteomes" id="UP000501316">
    <property type="component" value="Chromosome"/>
</dbReference>
<evidence type="ECO:0000313" key="2">
    <source>
        <dbReference type="EMBL" id="QKN24676.1"/>
    </source>
</evidence>
<protein>
    <submittedName>
        <fullName evidence="2">Uncharacterized protein</fullName>
    </submittedName>
</protein>
<dbReference type="EMBL" id="CP046161">
    <property type="protein sequence ID" value="QKO30175.1"/>
    <property type="molecule type" value="Genomic_DNA"/>
</dbReference>
<organism evidence="2 4">
    <name type="scientific">Caproicibacterium lactatifermentans</name>
    <dbReference type="NCBI Taxonomy" id="2666138"/>
    <lineage>
        <taxon>Bacteria</taxon>
        <taxon>Bacillati</taxon>
        <taxon>Bacillota</taxon>
        <taxon>Clostridia</taxon>
        <taxon>Eubacteriales</taxon>
        <taxon>Oscillospiraceae</taxon>
        <taxon>Caproicibacterium</taxon>
    </lineage>
</organism>
<feature type="region of interest" description="Disordered" evidence="1">
    <location>
        <begin position="27"/>
        <end position="54"/>
    </location>
</feature>
<evidence type="ECO:0000313" key="4">
    <source>
        <dbReference type="Proteomes" id="UP000501316"/>
    </source>
</evidence>
<dbReference type="EMBL" id="CP046051">
    <property type="protein sequence ID" value="QKN24676.1"/>
    <property type="molecule type" value="Genomic_DNA"/>
</dbReference>
<gene>
    <name evidence="2" type="ORF">GJQ69_09430</name>
    <name evidence="3" type="ORF">GKP14_03585</name>
</gene>
<accession>A0A859DSK5</accession>
<proteinExistence type="predicted"/>
<evidence type="ECO:0000313" key="5">
    <source>
        <dbReference type="Proteomes" id="UP000509623"/>
    </source>
</evidence>
<feature type="compositionally biased region" description="Pro residues" evidence="1">
    <location>
        <begin position="38"/>
        <end position="51"/>
    </location>
</feature>
<name>A0A859DSK5_9FIRM</name>
<dbReference type="AlphaFoldDB" id="A0A859DSK5"/>
<reference evidence="4 5" key="1">
    <citation type="submission" date="2019-11" db="EMBL/GenBank/DDBJ databases">
        <authorList>
            <person name="Ren C."/>
            <person name="Wang H."/>
            <person name="Xu Y."/>
        </authorList>
    </citation>
    <scope>NUCLEOTIDE SEQUENCE [LARGE SCALE GENOMIC DNA]</scope>
    <source>
        <strain evidence="5">JNU-WLY1368</strain>
        <strain evidence="2 4">LBM 19010</strain>
    </source>
</reference>
<reference evidence="3" key="2">
    <citation type="journal article" date="2021" name="Appl. Environ. Microbiol.">
        <title>Adaptability of a Caproate-Producing Bacterium Contributes to Its Dominance in an Anaerobic Fermentation System.</title>
        <authorList>
            <person name="Wang H."/>
            <person name="Gu Y."/>
            <person name="Zhou W."/>
            <person name="Zhao D."/>
            <person name="Qiao Z."/>
            <person name="Zheng J."/>
            <person name="Gao J."/>
            <person name="Chen X."/>
            <person name="Ren C."/>
            <person name="Xu Y."/>
        </authorList>
    </citation>
    <scope>NUCLEOTIDE SEQUENCE</scope>
    <source>
        <strain evidence="3">JNU-WLY1368</strain>
    </source>
</reference>
<dbReference type="Proteomes" id="UP000509623">
    <property type="component" value="Chromosome"/>
</dbReference>
<evidence type="ECO:0000256" key="1">
    <source>
        <dbReference type="SAM" id="MobiDB-lite"/>
    </source>
</evidence>
<keyword evidence="5" id="KW-1185">Reference proteome</keyword>
<evidence type="ECO:0000313" key="3">
    <source>
        <dbReference type="EMBL" id="QKO30175.1"/>
    </source>
</evidence>